<dbReference type="PANTHER" id="PTHR23180">
    <property type="entry name" value="CENTAURIN/ARF"/>
    <property type="match status" value="1"/>
</dbReference>
<dbReference type="SUPFAM" id="SSF48403">
    <property type="entry name" value="Ankyrin repeat"/>
    <property type="match status" value="1"/>
</dbReference>
<organism evidence="11">
    <name type="scientific">Anthurium amnicola</name>
    <dbReference type="NCBI Taxonomy" id="1678845"/>
    <lineage>
        <taxon>Eukaryota</taxon>
        <taxon>Viridiplantae</taxon>
        <taxon>Streptophyta</taxon>
        <taxon>Embryophyta</taxon>
        <taxon>Tracheophyta</taxon>
        <taxon>Spermatophyta</taxon>
        <taxon>Magnoliopsida</taxon>
        <taxon>Liliopsida</taxon>
        <taxon>Araceae</taxon>
        <taxon>Pothoideae</taxon>
        <taxon>Potheae</taxon>
        <taxon>Anthurium</taxon>
    </lineage>
</organism>
<feature type="repeat" description="ANK" evidence="7">
    <location>
        <begin position="301"/>
        <end position="333"/>
    </location>
</feature>
<keyword evidence="3" id="KW-0677">Repeat</keyword>
<keyword evidence="7" id="KW-0040">ANK repeat</keyword>
<dbReference type="InterPro" id="IPR036770">
    <property type="entry name" value="Ankyrin_rpt-contain_sf"/>
</dbReference>
<dbReference type="InterPro" id="IPR037278">
    <property type="entry name" value="ARFGAP/RecO"/>
</dbReference>
<evidence type="ECO:0000256" key="2">
    <source>
        <dbReference type="ARBA" id="ARBA00022723"/>
    </source>
</evidence>
<evidence type="ECO:0000256" key="7">
    <source>
        <dbReference type="PROSITE-ProRule" id="PRU00023"/>
    </source>
</evidence>
<accession>A0A1D1XVI3</accession>
<evidence type="ECO:0000256" key="4">
    <source>
        <dbReference type="ARBA" id="ARBA00022771"/>
    </source>
</evidence>
<evidence type="ECO:0000256" key="3">
    <source>
        <dbReference type="ARBA" id="ARBA00022737"/>
    </source>
</evidence>
<feature type="non-terminal residue" evidence="11">
    <location>
        <position position="1"/>
    </location>
</feature>
<name>A0A1D1XVI3_9ARAE</name>
<dbReference type="PANTHER" id="PTHR23180:SF244">
    <property type="entry name" value="ADP-RIBOSYLATION FACTOR GTPASE-ACTIVATING PROTEIN AGD2"/>
    <property type="match status" value="1"/>
</dbReference>
<dbReference type="CDD" id="cd08204">
    <property type="entry name" value="ArfGap"/>
    <property type="match status" value="1"/>
</dbReference>
<evidence type="ECO:0000256" key="6">
    <source>
        <dbReference type="ARBA" id="ARBA00023054"/>
    </source>
</evidence>
<dbReference type="AlphaFoldDB" id="A0A1D1XVI3"/>
<evidence type="ECO:0000313" key="10">
    <source>
        <dbReference type="EMBL" id="JAT41462.1"/>
    </source>
</evidence>
<dbReference type="GO" id="GO:0008270">
    <property type="term" value="F:zinc ion binding"/>
    <property type="evidence" value="ECO:0007669"/>
    <property type="project" value="UniProtKB-KW"/>
</dbReference>
<reference evidence="11" key="1">
    <citation type="submission" date="2015-07" db="EMBL/GenBank/DDBJ databases">
        <title>Transcriptome Assembly of Anthurium amnicola.</title>
        <authorList>
            <person name="Suzuki J."/>
        </authorList>
    </citation>
    <scope>NUCLEOTIDE SEQUENCE</scope>
</reference>
<dbReference type="SMART" id="SM00105">
    <property type="entry name" value="ArfGap"/>
    <property type="match status" value="1"/>
</dbReference>
<dbReference type="PRINTS" id="PR00405">
    <property type="entry name" value="REVINTRACTNG"/>
</dbReference>
<evidence type="ECO:0000256" key="8">
    <source>
        <dbReference type="PROSITE-ProRule" id="PRU00288"/>
    </source>
</evidence>
<gene>
    <name evidence="11" type="primary">AGD4_1</name>
    <name evidence="10" type="synonym">AGD4_0</name>
    <name evidence="11" type="ORF">g.80562</name>
    <name evidence="10" type="ORF">g.80563</name>
</gene>
<feature type="domain" description="Arf-GAP" evidence="9">
    <location>
        <begin position="49"/>
        <end position="185"/>
    </location>
</feature>
<evidence type="ECO:0000313" key="11">
    <source>
        <dbReference type="EMBL" id="JAT46400.1"/>
    </source>
</evidence>
<dbReference type="FunFam" id="1.10.220.150:FF:000019">
    <property type="entry name" value="ADP-ribosylation factor GTPase-activating protein AGD1"/>
    <property type="match status" value="1"/>
</dbReference>
<keyword evidence="4 8" id="KW-0863">Zinc-finger</keyword>
<evidence type="ECO:0000256" key="1">
    <source>
        <dbReference type="ARBA" id="ARBA00022468"/>
    </source>
</evidence>
<dbReference type="GO" id="GO:0005096">
    <property type="term" value="F:GTPase activator activity"/>
    <property type="evidence" value="ECO:0007669"/>
    <property type="project" value="UniProtKB-KW"/>
</dbReference>
<dbReference type="InterPro" id="IPR002110">
    <property type="entry name" value="Ankyrin_rpt"/>
</dbReference>
<keyword evidence="6" id="KW-0175">Coiled coil</keyword>
<proteinExistence type="predicted"/>
<sequence length="363" mass="40288">SPFPTLQQTAPRLMDSAAACSIDDSDQISMGSNTCNIVPQSYTCGDGNDTVPLVLRSIPGNDLCAECNTPEPDWASLNLGILLCIECSGVHRNLGVHISKVRSLTLDVKVWEPTILELFHALGNAYCNSVWEEKLLSQLERKDELDVASTSITKPEPRDAISRKEKFIQLKYVEKVLVAKATDEFTFHHYPACIWEAIKKGDIQAVYRFLVISNGNPNTRYDEVNGGELCHHADGPKLDSTGRMEKKQYDPVICQKIKDSGEPANCMQGCSLLHLACHVGDLVMLEMLLQFGADINLQDYHGRTPLHHCIFKRNDVFAKFLIRRGAFPTIKDGGGQNALERAMELGPITDEELFILLADSESV</sequence>
<feature type="repeat" description="ANK" evidence="7">
    <location>
        <begin position="268"/>
        <end position="300"/>
    </location>
</feature>
<dbReference type="PROSITE" id="PS50115">
    <property type="entry name" value="ARFGAP"/>
    <property type="match status" value="1"/>
</dbReference>
<dbReference type="Gene3D" id="1.10.220.150">
    <property type="entry name" value="Arf GTPase activating protein"/>
    <property type="match status" value="1"/>
</dbReference>
<dbReference type="PROSITE" id="PS50088">
    <property type="entry name" value="ANK_REPEAT"/>
    <property type="match status" value="2"/>
</dbReference>
<evidence type="ECO:0000259" key="9">
    <source>
        <dbReference type="PROSITE" id="PS50115"/>
    </source>
</evidence>
<dbReference type="Gene3D" id="1.25.40.20">
    <property type="entry name" value="Ankyrin repeat-containing domain"/>
    <property type="match status" value="1"/>
</dbReference>
<dbReference type="EMBL" id="GDJX01026474">
    <property type="protein sequence ID" value="JAT41462.1"/>
    <property type="molecule type" value="Transcribed_RNA"/>
</dbReference>
<dbReference type="InterPro" id="IPR045258">
    <property type="entry name" value="ACAP1/2/3-like"/>
</dbReference>
<protein>
    <submittedName>
        <fullName evidence="11">ADP-ribosylation factor GTPase-activating protein AGD4</fullName>
    </submittedName>
</protein>
<keyword evidence="2" id="KW-0479">Metal-binding</keyword>
<keyword evidence="1" id="KW-0343">GTPase activation</keyword>
<dbReference type="SUPFAM" id="SSF57863">
    <property type="entry name" value="ArfGap/RecO-like zinc finger"/>
    <property type="match status" value="1"/>
</dbReference>
<dbReference type="Pfam" id="PF12796">
    <property type="entry name" value="Ank_2"/>
    <property type="match status" value="1"/>
</dbReference>
<dbReference type="EMBL" id="GDJX01021536">
    <property type="protein sequence ID" value="JAT46400.1"/>
    <property type="molecule type" value="Transcribed_RNA"/>
</dbReference>
<dbReference type="PROSITE" id="PS50297">
    <property type="entry name" value="ANK_REP_REGION"/>
    <property type="match status" value="1"/>
</dbReference>
<dbReference type="InterPro" id="IPR001164">
    <property type="entry name" value="ArfGAP_dom"/>
</dbReference>
<dbReference type="InterPro" id="IPR038508">
    <property type="entry name" value="ArfGAP_dom_sf"/>
</dbReference>
<keyword evidence="5" id="KW-0862">Zinc</keyword>
<evidence type="ECO:0000256" key="5">
    <source>
        <dbReference type="ARBA" id="ARBA00022833"/>
    </source>
</evidence>
<dbReference type="SMART" id="SM00248">
    <property type="entry name" value="ANK"/>
    <property type="match status" value="2"/>
</dbReference>
<dbReference type="Pfam" id="PF01412">
    <property type="entry name" value="ArfGap"/>
    <property type="match status" value="1"/>
</dbReference>